<feature type="non-terminal residue" evidence="2">
    <location>
        <position position="1"/>
    </location>
</feature>
<keyword evidence="1" id="KW-0175">Coiled coil</keyword>
<dbReference type="EMBL" id="BARU01043289">
    <property type="protein sequence ID" value="GAH79759.1"/>
    <property type="molecule type" value="Genomic_DNA"/>
</dbReference>
<evidence type="ECO:0000256" key="1">
    <source>
        <dbReference type="SAM" id="Coils"/>
    </source>
</evidence>
<feature type="coiled-coil region" evidence="1">
    <location>
        <begin position="7"/>
        <end position="37"/>
    </location>
</feature>
<name>X1JNB5_9ZZZZ</name>
<dbReference type="AlphaFoldDB" id="X1JNB5"/>
<comment type="caution">
    <text evidence="2">The sequence shown here is derived from an EMBL/GenBank/DDBJ whole genome shotgun (WGS) entry which is preliminary data.</text>
</comment>
<proteinExistence type="predicted"/>
<gene>
    <name evidence="2" type="ORF">S03H2_66322</name>
</gene>
<sequence>ATLENKHNEFLAESSRLEQIKNQLKDKEEAVRRYTIIAENDPSYSWLGTLEKYKVIELKRLAMSTGSSTHAILRYVQMLEAAGLVDIEMHGKDDPNPTIKLK</sequence>
<accession>X1JNB5</accession>
<protein>
    <submittedName>
        <fullName evidence="2">Uncharacterized protein</fullName>
    </submittedName>
</protein>
<evidence type="ECO:0000313" key="2">
    <source>
        <dbReference type="EMBL" id="GAH79759.1"/>
    </source>
</evidence>
<reference evidence="2" key="1">
    <citation type="journal article" date="2014" name="Front. Microbiol.">
        <title>High frequency of phylogenetically diverse reductive dehalogenase-homologous genes in deep subseafloor sedimentary metagenomes.</title>
        <authorList>
            <person name="Kawai M."/>
            <person name="Futagami T."/>
            <person name="Toyoda A."/>
            <person name="Takaki Y."/>
            <person name="Nishi S."/>
            <person name="Hori S."/>
            <person name="Arai W."/>
            <person name="Tsubouchi T."/>
            <person name="Morono Y."/>
            <person name="Uchiyama I."/>
            <person name="Ito T."/>
            <person name="Fujiyama A."/>
            <person name="Inagaki F."/>
            <person name="Takami H."/>
        </authorList>
    </citation>
    <scope>NUCLEOTIDE SEQUENCE</scope>
    <source>
        <strain evidence="2">Expedition CK06-06</strain>
    </source>
</reference>
<organism evidence="2">
    <name type="scientific">marine sediment metagenome</name>
    <dbReference type="NCBI Taxonomy" id="412755"/>
    <lineage>
        <taxon>unclassified sequences</taxon>
        <taxon>metagenomes</taxon>
        <taxon>ecological metagenomes</taxon>
    </lineage>
</organism>